<dbReference type="InParanoid" id="A0A6P8V5A5"/>
<dbReference type="GO" id="GO:0000460">
    <property type="term" value="P:maturation of 5.8S rRNA"/>
    <property type="evidence" value="ECO:0007669"/>
    <property type="project" value="TreeGrafter"/>
</dbReference>
<keyword evidence="4" id="KW-0067">ATP-binding</keyword>
<dbReference type="Pfam" id="PF08148">
    <property type="entry name" value="DSHCT"/>
    <property type="match status" value="1"/>
</dbReference>
<evidence type="ECO:0000259" key="5">
    <source>
        <dbReference type="SMART" id="SM01142"/>
    </source>
</evidence>
<accession>A0A6P8V5A5</accession>
<dbReference type="InterPro" id="IPR012961">
    <property type="entry name" value="Ski2/MTR4_C"/>
</dbReference>
<evidence type="ECO:0000256" key="3">
    <source>
        <dbReference type="ARBA" id="ARBA00022806"/>
    </source>
</evidence>
<dbReference type="GeneID" id="117554933"/>
<dbReference type="GO" id="GO:0004386">
    <property type="term" value="F:helicase activity"/>
    <property type="evidence" value="ECO:0007669"/>
    <property type="project" value="UniProtKB-KW"/>
</dbReference>
<keyword evidence="1" id="KW-0547">Nucleotide-binding</keyword>
<dbReference type="GO" id="GO:0005634">
    <property type="term" value="C:nucleus"/>
    <property type="evidence" value="ECO:0007669"/>
    <property type="project" value="TreeGrafter"/>
</dbReference>
<keyword evidence="6" id="KW-1185">Reference proteome</keyword>
<dbReference type="OrthoDB" id="64767at2759"/>
<evidence type="ECO:0000256" key="1">
    <source>
        <dbReference type="ARBA" id="ARBA00022741"/>
    </source>
</evidence>
<keyword evidence="3" id="KW-0347">Helicase</keyword>
<evidence type="ECO:0000256" key="4">
    <source>
        <dbReference type="ARBA" id="ARBA00022840"/>
    </source>
</evidence>
<dbReference type="Proteomes" id="UP000515161">
    <property type="component" value="Unplaced"/>
</dbReference>
<dbReference type="GO" id="GO:0005524">
    <property type="term" value="F:ATP binding"/>
    <property type="evidence" value="ECO:0007669"/>
    <property type="project" value="UniProtKB-KW"/>
</dbReference>
<gene>
    <name evidence="7" type="primary">LOC117554933</name>
</gene>
<dbReference type="AlphaFoldDB" id="A0A6P8V5A5"/>
<dbReference type="SMART" id="SM01142">
    <property type="entry name" value="DSHCT"/>
    <property type="match status" value="1"/>
</dbReference>
<dbReference type="Gene3D" id="1.10.3380.30">
    <property type="match status" value="1"/>
</dbReference>
<reference evidence="7" key="1">
    <citation type="submission" date="2025-08" db="UniProtKB">
        <authorList>
            <consortium name="RefSeq"/>
        </authorList>
    </citation>
    <scope>IDENTIFICATION</scope>
</reference>
<feature type="domain" description="ATP-dependent RNA helicase Ski2/MTR4 C-terminal" evidence="5">
    <location>
        <begin position="3"/>
        <end position="122"/>
    </location>
</feature>
<name>A0A6P8V5A5_GYMAC</name>
<proteinExistence type="predicted"/>
<dbReference type="PANTHER" id="PTHR12131">
    <property type="entry name" value="ATP-DEPENDENT RNA AND DNA HELICASE"/>
    <property type="match status" value="1"/>
</dbReference>
<dbReference type="GO" id="GO:0016787">
    <property type="term" value="F:hydrolase activity"/>
    <property type="evidence" value="ECO:0007669"/>
    <property type="project" value="UniProtKB-KW"/>
</dbReference>
<dbReference type="RefSeq" id="XP_034085424.1">
    <property type="nucleotide sequence ID" value="XM_034229533.1"/>
</dbReference>
<evidence type="ECO:0000313" key="6">
    <source>
        <dbReference type="Proteomes" id="UP000515161"/>
    </source>
</evidence>
<dbReference type="PANTHER" id="PTHR12131:SF7">
    <property type="entry name" value="EXOSOME RNA HELICASE MTR4"/>
    <property type="match status" value="1"/>
</dbReference>
<evidence type="ECO:0000256" key="2">
    <source>
        <dbReference type="ARBA" id="ARBA00022801"/>
    </source>
</evidence>
<dbReference type="KEGG" id="gacu:117554933"/>
<protein>
    <submittedName>
        <fullName evidence="7">Exosome RNA helicase MTR4-like</fullName>
    </submittedName>
</protein>
<organism evidence="6 7">
    <name type="scientific">Gymnodraco acuticeps</name>
    <name type="common">Antarctic dragonfish</name>
    <dbReference type="NCBI Taxonomy" id="8218"/>
    <lineage>
        <taxon>Eukaryota</taxon>
        <taxon>Metazoa</taxon>
        <taxon>Chordata</taxon>
        <taxon>Craniata</taxon>
        <taxon>Vertebrata</taxon>
        <taxon>Euteleostomi</taxon>
        <taxon>Actinopterygii</taxon>
        <taxon>Neopterygii</taxon>
        <taxon>Teleostei</taxon>
        <taxon>Neoteleostei</taxon>
        <taxon>Acanthomorphata</taxon>
        <taxon>Eupercaria</taxon>
        <taxon>Perciformes</taxon>
        <taxon>Notothenioidei</taxon>
        <taxon>Bathydraconidae</taxon>
        <taxon>Gymnodraco</taxon>
    </lineage>
</organism>
<evidence type="ECO:0000313" key="7">
    <source>
        <dbReference type="RefSeq" id="XP_034085424.1"/>
    </source>
</evidence>
<keyword evidence="2" id="KW-0378">Hydrolase</keyword>
<sequence>MPKLTETLAAPLRQMQECAKRIAKVSADAKLEVDEETYLNQFKPHLMDVVFAWANGATFAQICKMTDVFEGSIIRCMRRLEEVLRQMCSAAKAIGNTELENKFAEGITKIKRDIVFAASLYL</sequence>
<dbReference type="InterPro" id="IPR050699">
    <property type="entry name" value="RNA-DNA_Helicase"/>
</dbReference>